<proteinExistence type="predicted"/>
<feature type="region of interest" description="Disordered" evidence="1">
    <location>
        <begin position="84"/>
        <end position="156"/>
    </location>
</feature>
<evidence type="ECO:0000256" key="1">
    <source>
        <dbReference type="SAM" id="MobiDB-lite"/>
    </source>
</evidence>
<name>A0A8I5R8P1_PAPAN</name>
<keyword evidence="4" id="KW-1185">Reference proteome</keyword>
<evidence type="ECO:0000313" key="4">
    <source>
        <dbReference type="Proteomes" id="UP000028761"/>
    </source>
</evidence>
<feature type="region of interest" description="Disordered" evidence="1">
    <location>
        <begin position="1"/>
        <end position="60"/>
    </location>
</feature>
<protein>
    <submittedName>
        <fullName evidence="3">Uncharacterized protein</fullName>
    </submittedName>
</protein>
<evidence type="ECO:0000313" key="3">
    <source>
        <dbReference type="Ensembl" id="ENSPANP00000056780.1"/>
    </source>
</evidence>
<dbReference type="PANTHER" id="PTHR12138">
    <property type="entry name" value="PRIMATE-EXPANDED PROTEIN FAMILY"/>
    <property type="match status" value="1"/>
</dbReference>
<keyword evidence="2" id="KW-0812">Transmembrane</keyword>
<evidence type="ECO:0000256" key="2">
    <source>
        <dbReference type="SAM" id="Phobius"/>
    </source>
</evidence>
<accession>A0A8I5R8P1</accession>
<feature type="transmembrane region" description="Helical" evidence="2">
    <location>
        <begin position="229"/>
        <end position="246"/>
    </location>
</feature>
<dbReference type="GeneTree" id="ENSGT00940000165497"/>
<organism evidence="3 4">
    <name type="scientific">Papio anubis</name>
    <name type="common">Olive baboon</name>
    <dbReference type="NCBI Taxonomy" id="9555"/>
    <lineage>
        <taxon>Eukaryota</taxon>
        <taxon>Metazoa</taxon>
        <taxon>Chordata</taxon>
        <taxon>Craniata</taxon>
        <taxon>Vertebrata</taxon>
        <taxon>Euteleostomi</taxon>
        <taxon>Mammalia</taxon>
        <taxon>Eutheria</taxon>
        <taxon>Euarchontoglires</taxon>
        <taxon>Primates</taxon>
        <taxon>Haplorrhini</taxon>
        <taxon>Catarrhini</taxon>
        <taxon>Cercopithecidae</taxon>
        <taxon>Cercopithecinae</taxon>
        <taxon>Papio</taxon>
    </lineage>
</organism>
<keyword evidence="2" id="KW-1133">Transmembrane helix</keyword>
<dbReference type="Ensembl" id="ENSPANT00000082170.1">
    <property type="protein sequence ID" value="ENSPANP00000056780.1"/>
    <property type="gene ID" value="ENSPANG00000037135.1"/>
</dbReference>
<reference evidence="3 4" key="1">
    <citation type="submission" date="2012-03" db="EMBL/GenBank/DDBJ databases">
        <title>Whole Genome Assembly of Papio anubis.</title>
        <authorList>
            <person name="Liu Y.L."/>
            <person name="Abraham K.A."/>
            <person name="Akbar H.A."/>
            <person name="Ali S.A."/>
            <person name="Anosike U.A."/>
            <person name="Aqrawi P.A."/>
            <person name="Arias F.A."/>
            <person name="Attaway T.A."/>
            <person name="Awwad R.A."/>
            <person name="Babu C.B."/>
            <person name="Bandaranaike D.B."/>
            <person name="Battles P.B."/>
            <person name="Bell A.B."/>
            <person name="Beltran B.B."/>
            <person name="Berhane-Mersha D.B."/>
            <person name="Bess C.B."/>
            <person name="Bickham C.B."/>
            <person name="Bolden T.B."/>
            <person name="Carter K.C."/>
            <person name="Chau D.C."/>
            <person name="Chavez A.C."/>
            <person name="Clerc-Blankenburg K.C."/>
            <person name="Coyle M.C."/>
            <person name="Dao M.D."/>
            <person name="Davila M.L.D."/>
            <person name="Davy-Carroll L.D."/>
            <person name="Denson S.D."/>
            <person name="Dinh H.D."/>
            <person name="Fernandez S.F."/>
            <person name="Fernando P.F."/>
            <person name="Forbes L.F."/>
            <person name="Francis C.F."/>
            <person name="Francisco L.F."/>
            <person name="Fu Q.F."/>
            <person name="Garcia-Iii R.G."/>
            <person name="Garrett T.G."/>
            <person name="Gross S.G."/>
            <person name="Gubbala S.G."/>
            <person name="Hirani K.H."/>
            <person name="Hogues M.H."/>
            <person name="Hollins B.H."/>
            <person name="Jackson L.J."/>
            <person name="Javaid M.J."/>
            <person name="Jhangiani S.J."/>
            <person name="Johnson A.J."/>
            <person name="Johnson B.J."/>
            <person name="Jones J.J."/>
            <person name="Joshi V.J."/>
            <person name="Kalu J.K."/>
            <person name="Khan N.K."/>
            <person name="Korchina V.K."/>
            <person name="Kovar C.K."/>
            <person name="Lago L.L."/>
            <person name="Lara F.L."/>
            <person name="Le T.-K.L."/>
            <person name="Lee S.L."/>
            <person name="Legall-Iii F.L."/>
            <person name="Lemon S.L."/>
            <person name="Liu J.L."/>
            <person name="Liu Y.-S.L."/>
            <person name="Liyanage D.L."/>
            <person name="Lopez J.L."/>
            <person name="Lorensuhewa L.L."/>
            <person name="Mata R.M."/>
            <person name="Mathew T.M."/>
            <person name="Mercado C.M."/>
            <person name="Mercado I.M."/>
            <person name="Morales K.M."/>
            <person name="Morgan M.M."/>
            <person name="Munidasa M.M."/>
            <person name="Ngo D.N."/>
            <person name="Nguyen L.N."/>
            <person name="Nguyen T.N."/>
            <person name="Nguyen N.N."/>
            <person name="Obregon M.O."/>
            <person name="Okwuonu G.O."/>
            <person name="Ongeri F.O."/>
            <person name="Onwere C.O."/>
            <person name="Osifeso I.O."/>
            <person name="Parra A.P."/>
            <person name="Patil S.P."/>
            <person name="Perez A.P."/>
            <person name="Perez Y.P."/>
            <person name="Pham C.P."/>
            <person name="Pu L.-L.P."/>
            <person name="Puazo M.P."/>
            <person name="Quiroz J.Q."/>
            <person name="Rouhana J.R."/>
            <person name="Ruiz M.R."/>
            <person name="Ruiz S.-J.R."/>
            <person name="Saada N.S."/>
            <person name="Santibanez J.S."/>
            <person name="Scheel M.S."/>
            <person name="Schneider B.S."/>
            <person name="Simmons D.S."/>
            <person name="Sisson I.S."/>
            <person name="Tang L.-Y.T."/>
            <person name="Thornton R.T."/>
            <person name="Tisius J.T."/>
            <person name="Toledanes G.T."/>
            <person name="Trejos Z.T."/>
            <person name="Usmani K.U."/>
            <person name="Varghese R.V."/>
            <person name="Vattathil S.V."/>
            <person name="Vee V.V."/>
            <person name="Walker D.W."/>
            <person name="Weissenberger G.W."/>
            <person name="White C.W."/>
            <person name="Williams A.W."/>
            <person name="Woodworth J.W."/>
            <person name="Wright R.W."/>
            <person name="Zhu Y.Z."/>
            <person name="Han Y.H."/>
            <person name="Newsham I.N."/>
            <person name="Nazareth L.N."/>
            <person name="Worley K.W."/>
            <person name="Muzny D.M."/>
            <person name="Rogers J.R."/>
            <person name="Gibbs R.G."/>
        </authorList>
    </citation>
    <scope>NUCLEOTIDE SEQUENCE [LARGE SCALE GENOMIC DNA]</scope>
</reference>
<dbReference type="Proteomes" id="UP000028761">
    <property type="component" value="Chromosome 4"/>
</dbReference>
<dbReference type="PANTHER" id="PTHR12138:SF75">
    <property type="entry name" value="SECRETED PROTEIN"/>
    <property type="match status" value="1"/>
</dbReference>
<dbReference type="PRINTS" id="PR02045">
    <property type="entry name" value="F138DOMAIN"/>
</dbReference>
<feature type="transmembrane region" description="Helical" evidence="2">
    <location>
        <begin position="173"/>
        <end position="195"/>
    </location>
</feature>
<dbReference type="AlphaFoldDB" id="A0A8I5R8P1"/>
<feature type="compositionally biased region" description="Polar residues" evidence="1">
    <location>
        <begin position="1"/>
        <end position="18"/>
    </location>
</feature>
<sequence length="342" mass="38171">MSSAQAHPSSPRSASLSQARMPSLRPPRPLPRCSGSRQLPWGCPAQGRAGWDSADSWPELEEGEGRGWWVGLTRRELNMSRCSSIRQVSAPLSSSREYRRNRSSRSSGTRMPLSAGTTTAKMRTEPGTPTLPHTQRTGPGTPTHHISSGQGQTQPPTMCAGKTMALGRKFHSFSFFLSFFFFFFEMVTQAGVQWYNLGSLQPLPPGFKQFSCLSLLSSWNYRRPPPHPANFFVFFFFFFFLVEMRFHHVDQAGLELPTSGDPPASASQSAGITGVSHRARFFFFFFFLRQSLALSPRLERSGRISAHCKLRLRGLRHSPASASRVAGTTGARHLARLFFCIF</sequence>
<reference evidence="3" key="2">
    <citation type="submission" date="2025-08" db="UniProtKB">
        <authorList>
            <consortium name="Ensembl"/>
        </authorList>
    </citation>
    <scope>IDENTIFICATION</scope>
</reference>
<feature type="compositionally biased region" description="Polar residues" evidence="1">
    <location>
        <begin position="131"/>
        <end position="156"/>
    </location>
</feature>
<keyword evidence="2" id="KW-0472">Membrane</keyword>
<reference evidence="3" key="3">
    <citation type="submission" date="2025-09" db="UniProtKB">
        <authorList>
            <consortium name="Ensembl"/>
        </authorList>
    </citation>
    <scope>IDENTIFICATION</scope>
</reference>